<name>A0A836KDF9_9TRYP</name>
<organism evidence="3 4">
    <name type="scientific">Leishmania martiniquensis</name>
    <dbReference type="NCBI Taxonomy" id="1580590"/>
    <lineage>
        <taxon>Eukaryota</taxon>
        <taxon>Discoba</taxon>
        <taxon>Euglenozoa</taxon>
        <taxon>Kinetoplastea</taxon>
        <taxon>Metakinetoplastina</taxon>
        <taxon>Trypanosomatida</taxon>
        <taxon>Trypanosomatidae</taxon>
        <taxon>Leishmaniinae</taxon>
        <taxon>Leishmania</taxon>
    </lineage>
</organism>
<gene>
    <name evidence="3" type="ORF">LSCM1_03648</name>
</gene>
<protein>
    <submittedName>
        <fullName evidence="3">Uncharacterized protein</fullName>
    </submittedName>
</protein>
<keyword evidence="2" id="KW-0472">Membrane</keyword>
<evidence type="ECO:0000256" key="1">
    <source>
        <dbReference type="SAM" id="MobiDB-lite"/>
    </source>
</evidence>
<keyword evidence="2" id="KW-1133">Transmembrane helix</keyword>
<evidence type="ECO:0000313" key="3">
    <source>
        <dbReference type="EMBL" id="KAG5472249.1"/>
    </source>
</evidence>
<dbReference type="Proteomes" id="UP000673552">
    <property type="component" value="Unassembled WGS sequence"/>
</dbReference>
<dbReference type="EMBL" id="JAFEUZ010000030">
    <property type="protein sequence ID" value="KAG5472249.1"/>
    <property type="molecule type" value="Genomic_DNA"/>
</dbReference>
<evidence type="ECO:0000313" key="4">
    <source>
        <dbReference type="Proteomes" id="UP000673552"/>
    </source>
</evidence>
<comment type="caution">
    <text evidence="3">The sequence shown here is derived from an EMBL/GenBank/DDBJ whole genome shotgun (WGS) entry which is preliminary data.</text>
</comment>
<dbReference type="GeneID" id="92513693"/>
<reference evidence="4" key="2">
    <citation type="journal article" date="2021" name="Sci. Data">
        <title>Chromosome-scale genome sequencing, assembly and annotation of six genomes from subfamily Leishmaniinae.</title>
        <authorList>
            <person name="Almutairi H."/>
            <person name="Urbaniak M.D."/>
            <person name="Bates M.D."/>
            <person name="Jariyapan N."/>
            <person name="Kwakye-Nuako G."/>
            <person name="Thomaz Soccol V."/>
            <person name="Al-Salem W.S."/>
            <person name="Dillon R.J."/>
            <person name="Bates P.A."/>
            <person name="Gatherer D."/>
        </authorList>
    </citation>
    <scope>NUCLEOTIDE SEQUENCE [LARGE SCALE GENOMIC DNA]</scope>
</reference>
<sequence length="359" mass="38166">MPRGRVGPASALLAPPSLWLTVVVVAMVASWSDPGAAINTMTQQQQPSNVERIAPELADESVKKTEIFTNLMQLSEAVLAPVWSTGGFAYAMTNTPTAGSSGTWRRVCAHTRVLGGGVAAPYTFSMFDTQFSPLYLVSPSTVKSAGGAISLAAQVAGRLDLQQGCYTTVSSHASQDGCAGVLQSLPTQCALGELDGLHVNWTADSLAAAASATHKDEPQLLSAKGLSAAELLAVFLNDYLPQRAWLRTVVPRVVGAIAHAEQAARAYNDAPLLLSDAAEAADMQRAVAGQWEATYGSRTCLSFSVSGRFCTALPSRRCCLRRWRRRLAAARPSPSLVSQPLRQGHRAQSWTRGRSSVTR</sequence>
<proteinExistence type="predicted"/>
<keyword evidence="4" id="KW-1185">Reference proteome</keyword>
<dbReference type="RefSeq" id="XP_067176549.1">
    <property type="nucleotide sequence ID" value="XM_067321181.1"/>
</dbReference>
<evidence type="ECO:0000256" key="2">
    <source>
        <dbReference type="SAM" id="Phobius"/>
    </source>
</evidence>
<feature type="compositionally biased region" description="Polar residues" evidence="1">
    <location>
        <begin position="336"/>
        <end position="359"/>
    </location>
</feature>
<reference evidence="4" key="1">
    <citation type="journal article" date="2021" name="Microbiol. Resour. Announc.">
        <title>LGAAP: Leishmaniinae Genome Assembly and Annotation Pipeline.</title>
        <authorList>
            <person name="Almutairi H."/>
            <person name="Urbaniak M.D."/>
            <person name="Bates M.D."/>
            <person name="Jariyapan N."/>
            <person name="Kwakye-Nuako G."/>
            <person name="Thomaz-Soccol V."/>
            <person name="Al-Salem W.S."/>
            <person name="Dillon R.J."/>
            <person name="Bates P.A."/>
            <person name="Gatherer D."/>
        </authorList>
    </citation>
    <scope>NUCLEOTIDE SEQUENCE [LARGE SCALE GENOMIC DNA]</scope>
</reference>
<dbReference type="OrthoDB" id="10551844at2759"/>
<feature type="region of interest" description="Disordered" evidence="1">
    <location>
        <begin position="334"/>
        <end position="359"/>
    </location>
</feature>
<dbReference type="KEGG" id="lmat:92513693"/>
<dbReference type="AlphaFoldDB" id="A0A836KDF9"/>
<accession>A0A836KDF9</accession>
<keyword evidence="2" id="KW-0812">Transmembrane</keyword>
<feature type="transmembrane region" description="Helical" evidence="2">
    <location>
        <begin position="12"/>
        <end position="31"/>
    </location>
</feature>